<dbReference type="Proteomes" id="UP000230033">
    <property type="component" value="Unassembled WGS sequence"/>
</dbReference>
<protein>
    <recommendedName>
        <fullName evidence="4">Membrane protein 6-pyruvoyl-tetrahydropterin synthase-related domain-containing protein</fullName>
    </recommendedName>
</protein>
<feature type="transmembrane region" description="Helical" evidence="1">
    <location>
        <begin position="122"/>
        <end position="143"/>
    </location>
</feature>
<evidence type="ECO:0008006" key="4">
    <source>
        <dbReference type="Google" id="ProtNLM"/>
    </source>
</evidence>
<accession>A0A2H0WMD6</accession>
<dbReference type="PANTHER" id="PTHR38454:SF1">
    <property type="entry name" value="INTEGRAL MEMBRANE PROTEIN"/>
    <property type="match status" value="1"/>
</dbReference>
<feature type="transmembrane region" description="Helical" evidence="1">
    <location>
        <begin position="402"/>
        <end position="420"/>
    </location>
</feature>
<gene>
    <name evidence="2" type="ORF">COT65_02130</name>
</gene>
<sequence>MKFKITIFSILLAINAIFFWPVWLKGQVPFPGDLLLAQYKPWSNYAYFGYAPGAVPTKFQSFDTLRQLYPWRFLAIEQFKAGQWPLWNPYNFSGTPLLANFQSAVFYPLNLLYFLPTVSFNWVWSLQVMLQPFLASLFFFLFARRLKISPPGALLGTIAFAYGSFMTVWLEYNTIGQVLLWLPVALLSIELMAEKNSFWRASLLGISLTLSFLAGHPQDFGFLWTFSLVYFLAKGRNRQWGILAFVLPFLLGAVQLLPGLELIFNSARAPLKPDYLMSDVLLKPWQLIFALVPDYFGNPATANYFLGDTYIGKVLYVGLLPLILGLLAIFLRKNYWVKFLGTSGLITLVLSIASPVSRFFWSLPVVSAFSPTRILFIFQFSVAVLAGFGLDWLLAGRKLKKVLSLLAGVGLIFLIAWFFALTKFDLVTRKNLLYSTGLFVASAGILAISVKLVADRGRKILLATLFIFVIGDLFRFFGKITPFSPTPFIFPQAEVLTFLQGKGLPAGRQGIDRFWGYGTAAIPANYNSLFHLYSPDGYDPLYPRWYGEFIRSSEDGQIKPAVRSDANVAPGFGKTDFSDNKFRQEVLRALNVRWILDREENQVGPETFPAATFPLVWQAQGWRIYENKLAKPRVYFADGGGKAVIEDYQANQVKIRAETPTTATLILADTYYPGWQAFADGQKIEIQRANHTLRSVLVPAGTHLVEFKYRPLSFKWGGLISLLSLAGWITLAFFHIIVSRQKHER</sequence>
<feature type="transmembrane region" description="Helical" evidence="1">
    <location>
        <begin position="343"/>
        <end position="361"/>
    </location>
</feature>
<feature type="transmembrane region" description="Helical" evidence="1">
    <location>
        <begin position="205"/>
        <end position="233"/>
    </location>
</feature>
<keyword evidence="1" id="KW-1133">Transmembrane helix</keyword>
<feature type="transmembrane region" description="Helical" evidence="1">
    <location>
        <begin position="239"/>
        <end position="260"/>
    </location>
</feature>
<dbReference type="EMBL" id="PEZJ01000027">
    <property type="protein sequence ID" value="PIS13817.1"/>
    <property type="molecule type" value="Genomic_DNA"/>
</dbReference>
<dbReference type="InterPro" id="IPR018580">
    <property type="entry name" value="Uncharacterised_YfhO"/>
</dbReference>
<keyword evidence="1" id="KW-0472">Membrane</keyword>
<evidence type="ECO:0000256" key="1">
    <source>
        <dbReference type="SAM" id="Phobius"/>
    </source>
</evidence>
<keyword evidence="1" id="KW-0812">Transmembrane</keyword>
<reference evidence="3" key="1">
    <citation type="submission" date="2017-09" db="EMBL/GenBank/DDBJ databases">
        <title>Depth-based differentiation of microbial function through sediment-hosted aquifers and enrichment of novel symbionts in the deep terrestrial subsurface.</title>
        <authorList>
            <person name="Probst A.J."/>
            <person name="Ladd B."/>
            <person name="Jarett J.K."/>
            <person name="Geller-Mcgrath D.E."/>
            <person name="Sieber C.M.K."/>
            <person name="Emerson J.B."/>
            <person name="Anantharaman K."/>
            <person name="Thomas B.C."/>
            <person name="Malmstrom R."/>
            <person name="Stieglmeier M."/>
            <person name="Klingl A."/>
            <person name="Woyke T."/>
            <person name="Ryan C.M."/>
            <person name="Banfield J.F."/>
        </authorList>
    </citation>
    <scope>NUCLEOTIDE SEQUENCE [LARGE SCALE GENOMIC DNA]</scope>
</reference>
<feature type="transmembrane region" description="Helical" evidence="1">
    <location>
        <begin position="310"/>
        <end position="331"/>
    </location>
</feature>
<feature type="transmembrane region" description="Helical" evidence="1">
    <location>
        <begin position="152"/>
        <end position="169"/>
    </location>
</feature>
<dbReference type="Pfam" id="PF09586">
    <property type="entry name" value="YfhO"/>
    <property type="match status" value="2"/>
</dbReference>
<comment type="caution">
    <text evidence="2">The sequence shown here is derived from an EMBL/GenBank/DDBJ whole genome shotgun (WGS) entry which is preliminary data.</text>
</comment>
<feature type="transmembrane region" description="Helical" evidence="1">
    <location>
        <begin position="716"/>
        <end position="738"/>
    </location>
</feature>
<feature type="transmembrane region" description="Helical" evidence="1">
    <location>
        <begin position="432"/>
        <end position="453"/>
    </location>
</feature>
<evidence type="ECO:0000313" key="3">
    <source>
        <dbReference type="Proteomes" id="UP000230033"/>
    </source>
</evidence>
<feature type="transmembrane region" description="Helical" evidence="1">
    <location>
        <begin position="460"/>
        <end position="478"/>
    </location>
</feature>
<organism evidence="2 3">
    <name type="scientific">Candidatus Shapirobacteria bacterium CG09_land_8_20_14_0_10_47_13</name>
    <dbReference type="NCBI Taxonomy" id="1974481"/>
    <lineage>
        <taxon>Bacteria</taxon>
        <taxon>Candidatus Shapironibacteriota</taxon>
    </lineage>
</organism>
<feature type="transmembrane region" description="Helical" evidence="1">
    <location>
        <begin position="175"/>
        <end position="193"/>
    </location>
</feature>
<dbReference type="AlphaFoldDB" id="A0A2H0WMD6"/>
<feature type="transmembrane region" description="Helical" evidence="1">
    <location>
        <begin position="7"/>
        <end position="24"/>
    </location>
</feature>
<dbReference type="PANTHER" id="PTHR38454">
    <property type="entry name" value="INTEGRAL MEMBRANE PROTEIN-RELATED"/>
    <property type="match status" value="1"/>
</dbReference>
<name>A0A2H0WMD6_9BACT</name>
<feature type="transmembrane region" description="Helical" evidence="1">
    <location>
        <begin position="373"/>
        <end position="395"/>
    </location>
</feature>
<proteinExistence type="predicted"/>
<evidence type="ECO:0000313" key="2">
    <source>
        <dbReference type="EMBL" id="PIS13817.1"/>
    </source>
</evidence>